<feature type="transmembrane region" description="Helical" evidence="2">
    <location>
        <begin position="492"/>
        <end position="514"/>
    </location>
</feature>
<comment type="caution">
    <text evidence="4">The sequence shown here is derived from an EMBL/GenBank/DDBJ whole genome shotgun (WGS) entry which is preliminary data.</text>
</comment>
<sequence>MSAAGVALMLGGAGILISAGPAQAAEVSYKTECVPPPISGLPPVQGTTKVLITAPAEAKVGDEVEIVWKTVQAASKNPDVLDLGADTVKPSGVLTVGGAGSGTVAMEGPRKNPPIPKNSAMVLPEMKGKLKLDKAGDITLTPDKYTINVSKPLSTDTKCTPKEAVPVAATIKVTAGGGGSSSGSSGTSSGGASTTTSGGGSSTTTSGGSSTTTSGGSSTTTSGGSSTTTSGGTSTNGGHTGGAAASSSGGTGGSASSAGGSTTSGSTSSGSTSGGSSTSGSGSASGGSGGSGGGQTDFPGKEVAVAFACQSPGPPNISSKVTISAKKNGAVYDLTVKTAKGVMDSPAPLPKGALVPTMVVKIGGADSGTVKVTGAPNPTAVAAGAPVSLEDMKGTYKPGATGKSTLSAGALTIHVTLGSAKMDIPCQVKGTAPVSLELDTSKQAGGASGGSDGGSSTSGSGSASGGGSTASGGSSGENLAETGAESDGALRALALVAGTVILIGGAVFTFTPWARLRR</sequence>
<evidence type="ECO:0000313" key="5">
    <source>
        <dbReference type="Proteomes" id="UP000315226"/>
    </source>
</evidence>
<evidence type="ECO:0000256" key="1">
    <source>
        <dbReference type="SAM" id="MobiDB-lite"/>
    </source>
</evidence>
<keyword evidence="3" id="KW-0732">Signal</keyword>
<keyword evidence="2" id="KW-0472">Membrane</keyword>
<keyword evidence="5" id="KW-1185">Reference proteome</keyword>
<feature type="region of interest" description="Disordered" evidence="1">
    <location>
        <begin position="174"/>
        <end position="299"/>
    </location>
</feature>
<organism evidence="4 5">
    <name type="scientific">Streptomyces gardneri</name>
    <dbReference type="NCBI Taxonomy" id="66892"/>
    <lineage>
        <taxon>Bacteria</taxon>
        <taxon>Bacillati</taxon>
        <taxon>Actinomycetota</taxon>
        <taxon>Actinomycetes</taxon>
        <taxon>Kitasatosporales</taxon>
        <taxon>Streptomycetaceae</taxon>
        <taxon>Streptomyces</taxon>
    </lineage>
</organism>
<feature type="chain" id="PRO_5021265435" description="Gram-positive cocci surface proteins LPxTG domain-containing protein" evidence="3">
    <location>
        <begin position="25"/>
        <end position="518"/>
    </location>
</feature>
<feature type="compositionally biased region" description="Gly residues" evidence="1">
    <location>
        <begin position="462"/>
        <end position="475"/>
    </location>
</feature>
<dbReference type="EMBL" id="BJMN01000038">
    <property type="protein sequence ID" value="GEB60030.1"/>
    <property type="molecule type" value="Genomic_DNA"/>
</dbReference>
<dbReference type="RefSeq" id="WP_141299520.1">
    <property type="nucleotide sequence ID" value="NZ_BJMN01000038.1"/>
</dbReference>
<evidence type="ECO:0008006" key="6">
    <source>
        <dbReference type="Google" id="ProtNLM"/>
    </source>
</evidence>
<proteinExistence type="predicted"/>
<feature type="compositionally biased region" description="Low complexity" evidence="1">
    <location>
        <begin position="242"/>
        <end position="282"/>
    </location>
</feature>
<protein>
    <recommendedName>
        <fullName evidence="6">Gram-positive cocci surface proteins LPxTG domain-containing protein</fullName>
    </recommendedName>
</protein>
<feature type="region of interest" description="Disordered" evidence="1">
    <location>
        <begin position="441"/>
        <end position="481"/>
    </location>
</feature>
<dbReference type="Proteomes" id="UP000315226">
    <property type="component" value="Unassembled WGS sequence"/>
</dbReference>
<evidence type="ECO:0000256" key="2">
    <source>
        <dbReference type="SAM" id="Phobius"/>
    </source>
</evidence>
<keyword evidence="2" id="KW-0812">Transmembrane</keyword>
<accession>A0A4Y3RVR0</accession>
<dbReference type="AlphaFoldDB" id="A0A4Y3RVR0"/>
<dbReference type="OrthoDB" id="4350149at2"/>
<reference evidence="4 5" key="1">
    <citation type="submission" date="2019-06" db="EMBL/GenBank/DDBJ databases">
        <title>Whole genome shotgun sequence of Streptomyces gardneri NBRC 12865.</title>
        <authorList>
            <person name="Hosoyama A."/>
            <person name="Uohara A."/>
            <person name="Ohji S."/>
            <person name="Ichikawa N."/>
        </authorList>
    </citation>
    <scope>NUCLEOTIDE SEQUENCE [LARGE SCALE GENOMIC DNA]</scope>
    <source>
        <strain evidence="4 5">NBRC 12865</strain>
    </source>
</reference>
<evidence type="ECO:0000313" key="4">
    <source>
        <dbReference type="EMBL" id="GEB60030.1"/>
    </source>
</evidence>
<feature type="compositionally biased region" description="Gly residues" evidence="1">
    <location>
        <begin position="283"/>
        <end position="295"/>
    </location>
</feature>
<feature type="compositionally biased region" description="Low complexity" evidence="1">
    <location>
        <begin position="182"/>
        <end position="233"/>
    </location>
</feature>
<feature type="signal peptide" evidence="3">
    <location>
        <begin position="1"/>
        <end position="24"/>
    </location>
</feature>
<evidence type="ECO:0000256" key="3">
    <source>
        <dbReference type="SAM" id="SignalP"/>
    </source>
</evidence>
<keyword evidence="2" id="KW-1133">Transmembrane helix</keyword>
<gene>
    <name evidence="4" type="ORF">SGA01_56350</name>
</gene>
<name>A0A4Y3RVR0_9ACTN</name>